<evidence type="ECO:0000313" key="2">
    <source>
        <dbReference type="EMBL" id="ROT41627.1"/>
    </source>
</evidence>
<feature type="region of interest" description="Disordered" evidence="1">
    <location>
        <begin position="1"/>
        <end position="39"/>
    </location>
</feature>
<dbReference type="Pfam" id="PF20055">
    <property type="entry name" value="DUF6454"/>
    <property type="match status" value="1"/>
</dbReference>
<name>A0A3N2Q4K1_SODAK</name>
<dbReference type="AlphaFoldDB" id="A0A3N2Q4K1"/>
<proteinExistence type="predicted"/>
<organism evidence="2 3">
    <name type="scientific">Sodiomyces alkalinus (strain CBS 110278 / VKM F-3762 / F11)</name>
    <name type="common">Alkaliphilic filamentous fungus</name>
    <dbReference type="NCBI Taxonomy" id="1314773"/>
    <lineage>
        <taxon>Eukaryota</taxon>
        <taxon>Fungi</taxon>
        <taxon>Dikarya</taxon>
        <taxon>Ascomycota</taxon>
        <taxon>Pezizomycotina</taxon>
        <taxon>Sordariomycetes</taxon>
        <taxon>Hypocreomycetidae</taxon>
        <taxon>Glomerellales</taxon>
        <taxon>Plectosphaerellaceae</taxon>
        <taxon>Sodiomyces</taxon>
    </lineage>
</organism>
<dbReference type="Proteomes" id="UP000272025">
    <property type="component" value="Unassembled WGS sequence"/>
</dbReference>
<dbReference type="EMBL" id="ML119052">
    <property type="protein sequence ID" value="ROT41627.1"/>
    <property type="molecule type" value="Genomic_DNA"/>
</dbReference>
<protein>
    <recommendedName>
        <fullName evidence="4">SMP-30/Gluconolactonase/LRE-like region domain-containing protein</fullName>
    </recommendedName>
</protein>
<dbReference type="RefSeq" id="XP_028469433.1">
    <property type="nucleotide sequence ID" value="XM_028607828.1"/>
</dbReference>
<feature type="compositionally biased region" description="Pro residues" evidence="1">
    <location>
        <begin position="26"/>
        <end position="36"/>
    </location>
</feature>
<keyword evidence="3" id="KW-1185">Reference proteome</keyword>
<evidence type="ECO:0000313" key="3">
    <source>
        <dbReference type="Proteomes" id="UP000272025"/>
    </source>
</evidence>
<dbReference type="OrthoDB" id="71437at2759"/>
<dbReference type="InterPro" id="IPR046312">
    <property type="entry name" value="DUF6454"/>
</dbReference>
<sequence length="341" mass="37705">MEPQSPPSPAPTSSHRNITISDPSMPITPYPLPPSNPQTHASEILSQFARLSLRTQWRRVEVVPFEGDLWEPEGIVRLGNDRYFVSAGEYTVPTERFPDGEWRNGTDRTAGAGFGHIMVFDGRGKRIADAVVSEKGSTEYHLGGIDYDGTHIWATLSEYRPNSTATILRIDPSTLRYEPLFRVADHQGGIVHGTDTSTLTTLNWGSREASVWSLQGRRFNPLPGFSPPEAKARNPSHWVDYQDCKFLGCVETGPYAGRPVMLCSGVATLQDGTQVGGMAIVDALTMVPLMEVPITLRTDKGVLVTKNPVDVDVVGGKMRLYFLPEEHDSTLYVYEAEDRTD</sequence>
<dbReference type="GeneID" id="39576306"/>
<feature type="compositionally biased region" description="Pro residues" evidence="1">
    <location>
        <begin position="1"/>
        <end position="10"/>
    </location>
</feature>
<evidence type="ECO:0008006" key="4">
    <source>
        <dbReference type="Google" id="ProtNLM"/>
    </source>
</evidence>
<accession>A0A3N2Q4K1</accession>
<dbReference type="SUPFAM" id="SSF75011">
    <property type="entry name" value="3-carboxy-cis,cis-mucoante lactonizing enzyme"/>
    <property type="match status" value="1"/>
</dbReference>
<evidence type="ECO:0000256" key="1">
    <source>
        <dbReference type="SAM" id="MobiDB-lite"/>
    </source>
</evidence>
<reference evidence="2 3" key="1">
    <citation type="journal article" date="2018" name="Mol. Ecol.">
        <title>The obligate alkalophilic soda-lake fungus Sodiomyces alkalinus has shifted to a protein diet.</title>
        <authorList>
            <person name="Grum-Grzhimaylo A.A."/>
            <person name="Falkoski D.L."/>
            <person name="van den Heuvel J."/>
            <person name="Valero-Jimenez C.A."/>
            <person name="Min B."/>
            <person name="Choi I.G."/>
            <person name="Lipzen A."/>
            <person name="Daum C.G."/>
            <person name="Aanen D.K."/>
            <person name="Tsang A."/>
            <person name="Henrissat B."/>
            <person name="Bilanenko E.N."/>
            <person name="de Vries R.P."/>
            <person name="van Kan J.A.L."/>
            <person name="Grigoriev I.V."/>
            <person name="Debets A.J.M."/>
        </authorList>
    </citation>
    <scope>NUCLEOTIDE SEQUENCE [LARGE SCALE GENOMIC DNA]</scope>
    <source>
        <strain evidence="2 3">F11</strain>
    </source>
</reference>
<gene>
    <name evidence="2" type="ORF">SODALDRAFT_272337</name>
</gene>